<evidence type="ECO:0000313" key="4">
    <source>
        <dbReference type="EMBL" id="GAW82217.1"/>
    </source>
</evidence>
<feature type="compositionally biased region" description="Polar residues" evidence="1">
    <location>
        <begin position="184"/>
        <end position="231"/>
    </location>
</feature>
<feature type="signal peptide" evidence="2">
    <location>
        <begin position="1"/>
        <end position="22"/>
    </location>
</feature>
<reference evidence="5" key="1">
    <citation type="submission" date="2017-04" db="EMBL/GenBank/DDBJ databases">
        <title>Plasmodium gonderi genome.</title>
        <authorList>
            <person name="Arisue N."/>
            <person name="Honma H."/>
            <person name="Kawai S."/>
            <person name="Tougan T."/>
            <person name="Tanabe K."/>
            <person name="Horii T."/>
        </authorList>
    </citation>
    <scope>NUCLEOTIDE SEQUENCE [LARGE SCALE GENOMIC DNA]</scope>
    <source>
        <strain evidence="5">ATCC 30045</strain>
    </source>
</reference>
<keyword evidence="5" id="KW-1185">Reference proteome</keyword>
<dbReference type="RefSeq" id="XP_028544806.1">
    <property type="nucleotide sequence ID" value="XM_028689005.1"/>
</dbReference>
<name>A0A1Y1JLY3_PLAGO</name>
<keyword evidence="4" id="KW-0477">Merozoite</keyword>
<feature type="region of interest" description="Disordered" evidence="1">
    <location>
        <begin position="167"/>
        <end position="231"/>
    </location>
</feature>
<protein>
    <submittedName>
        <fullName evidence="4">Merozoite surface protein 7</fullName>
    </submittedName>
</protein>
<evidence type="ECO:0000259" key="3">
    <source>
        <dbReference type="Pfam" id="PF12948"/>
    </source>
</evidence>
<evidence type="ECO:0000256" key="1">
    <source>
        <dbReference type="SAM" id="MobiDB-lite"/>
    </source>
</evidence>
<feature type="region of interest" description="Disordered" evidence="1">
    <location>
        <begin position="126"/>
        <end position="152"/>
    </location>
</feature>
<gene>
    <name evidence="4" type="ORF">PGO_122140</name>
</gene>
<dbReference type="OMA" id="YELTMNE"/>
<accession>A0A1Y1JLY3</accession>
<evidence type="ECO:0000256" key="2">
    <source>
        <dbReference type="SAM" id="SignalP"/>
    </source>
</evidence>
<proteinExistence type="predicted"/>
<sequence>MKKRIIFFCSIFVLLTCTPVSSEEIGPQKKKKNLGQDAAHMLMKKLEKLYKLSETNNGEIFNKEIESLKKQIEDLQKGKEDSSGGSIVQLLENESKDELGQKTIFGMDEDDLDNYDADFIGQGKNIIQGEEDSDEEKVKGEDEATNGGNKKEETYFYEWGDEFGGGAVQTKSSSSISSTGTSGPVNPSSSEGGPSQSNATTDSTGISTAQSSPQGPQSNVNSATQNSNGQKVNVKYLDKLYDDVLKTDGKNQIHVPDYHSKYNEFRKNYEFTMNEREYDIVKNLFSACFPKDGTPNAACAPVDLFKKVLSNPNFQKEFNNFMHGLYGFAKRHNYLRGDKKDSDASTSLFANIINMLNTIEIK</sequence>
<comment type="caution">
    <text evidence="4">The sequence shown here is derived from an EMBL/GenBank/DDBJ whole genome shotgun (WGS) entry which is preliminary data.</text>
</comment>
<dbReference type="EMBL" id="BDQF01000013">
    <property type="protein sequence ID" value="GAW82217.1"/>
    <property type="molecule type" value="Genomic_DNA"/>
</dbReference>
<organism evidence="4 5">
    <name type="scientific">Plasmodium gonderi</name>
    <dbReference type="NCBI Taxonomy" id="77519"/>
    <lineage>
        <taxon>Eukaryota</taxon>
        <taxon>Sar</taxon>
        <taxon>Alveolata</taxon>
        <taxon>Apicomplexa</taxon>
        <taxon>Aconoidasida</taxon>
        <taxon>Haemosporida</taxon>
        <taxon>Plasmodiidae</taxon>
        <taxon>Plasmodium</taxon>
        <taxon>Plasmodium (Plasmodium)</taxon>
    </lineage>
</organism>
<dbReference type="AlphaFoldDB" id="A0A1Y1JLY3"/>
<feature type="compositionally biased region" description="Low complexity" evidence="1">
    <location>
        <begin position="172"/>
        <end position="183"/>
    </location>
</feature>
<keyword evidence="2" id="KW-0732">Signal</keyword>
<dbReference type="Proteomes" id="UP000195521">
    <property type="component" value="Unassembled WGS sequence"/>
</dbReference>
<dbReference type="GeneID" id="39748954"/>
<dbReference type="InterPro" id="IPR024781">
    <property type="entry name" value="MSP_C"/>
</dbReference>
<dbReference type="Pfam" id="PF12948">
    <property type="entry name" value="MSP7_C"/>
    <property type="match status" value="1"/>
</dbReference>
<feature type="domain" description="Merozoite surface protein C-terminal" evidence="3">
    <location>
        <begin position="234"/>
        <end position="354"/>
    </location>
</feature>
<evidence type="ECO:0000313" key="5">
    <source>
        <dbReference type="Proteomes" id="UP000195521"/>
    </source>
</evidence>
<feature type="chain" id="PRO_5012101277" evidence="2">
    <location>
        <begin position="23"/>
        <end position="362"/>
    </location>
</feature>
<dbReference type="OrthoDB" id="387367at2759"/>